<organism evidence="14 15">
    <name type="scientific">Diutina rugosa</name>
    <name type="common">Yeast</name>
    <name type="synonym">Candida rugosa</name>
    <dbReference type="NCBI Taxonomy" id="5481"/>
    <lineage>
        <taxon>Eukaryota</taxon>
        <taxon>Fungi</taxon>
        <taxon>Dikarya</taxon>
        <taxon>Ascomycota</taxon>
        <taxon>Saccharomycotina</taxon>
        <taxon>Pichiomycetes</taxon>
        <taxon>Debaryomycetaceae</taxon>
        <taxon>Diutina</taxon>
    </lineage>
</organism>
<gene>
    <name evidence="14" type="ORF">DIURU_005246</name>
</gene>
<dbReference type="SUPFAM" id="SSF51445">
    <property type="entry name" value="(Trans)glycosidases"/>
    <property type="match status" value="1"/>
</dbReference>
<dbReference type="GO" id="GO:0005576">
    <property type="term" value="C:extracellular region"/>
    <property type="evidence" value="ECO:0007669"/>
    <property type="project" value="TreeGrafter"/>
</dbReference>
<evidence type="ECO:0000256" key="5">
    <source>
        <dbReference type="ARBA" id="ARBA00022729"/>
    </source>
</evidence>
<comment type="similarity">
    <text evidence="2 10">Belongs to the glycosyl hydrolase 17 family.</text>
</comment>
<keyword evidence="6 11" id="KW-0378">Hydrolase</keyword>
<dbReference type="PANTHER" id="PTHR16631:SF14">
    <property type="entry name" value="FAMILY 17 GLUCOSIDASE SCW10-RELATED"/>
    <property type="match status" value="1"/>
</dbReference>
<feature type="compositionally biased region" description="Low complexity" evidence="12">
    <location>
        <begin position="173"/>
        <end position="242"/>
    </location>
</feature>
<comment type="subcellular location">
    <subcellularLocation>
        <location evidence="1">Secreted</location>
        <location evidence="1">Cell wall</location>
    </subcellularLocation>
</comment>
<dbReference type="VEuPathDB" id="FungiDB:DIURU_005246"/>
<evidence type="ECO:0000256" key="11">
    <source>
        <dbReference type="RuleBase" id="RU004336"/>
    </source>
</evidence>
<dbReference type="InterPro" id="IPR000490">
    <property type="entry name" value="Glyco_hydro_17"/>
</dbReference>
<dbReference type="GO" id="GO:0009277">
    <property type="term" value="C:fungal-type cell wall"/>
    <property type="evidence" value="ECO:0007669"/>
    <property type="project" value="TreeGrafter"/>
</dbReference>
<evidence type="ECO:0000256" key="6">
    <source>
        <dbReference type="ARBA" id="ARBA00022801"/>
    </source>
</evidence>
<evidence type="ECO:0000256" key="9">
    <source>
        <dbReference type="ARBA" id="ARBA00023316"/>
    </source>
</evidence>
<dbReference type="FunFam" id="3.20.20.80:FF:000111">
    <property type="entry name" value="Soluble cell wall protein"/>
    <property type="match status" value="1"/>
</dbReference>
<keyword evidence="5 13" id="KW-0732">Signal</keyword>
<dbReference type="RefSeq" id="XP_034009870.1">
    <property type="nucleotide sequence ID" value="XM_034158207.1"/>
</dbReference>
<keyword evidence="7" id="KW-0325">Glycoprotein</keyword>
<evidence type="ECO:0000256" key="10">
    <source>
        <dbReference type="RuleBase" id="RU004335"/>
    </source>
</evidence>
<dbReference type="PROSITE" id="PS00587">
    <property type="entry name" value="GLYCOSYL_HYDROL_F17"/>
    <property type="match status" value="1"/>
</dbReference>
<dbReference type="InterPro" id="IPR050732">
    <property type="entry name" value="Beta-glucan_modifiers"/>
</dbReference>
<dbReference type="GO" id="GO:0005975">
    <property type="term" value="P:carbohydrate metabolic process"/>
    <property type="evidence" value="ECO:0007669"/>
    <property type="project" value="InterPro"/>
</dbReference>
<keyword evidence="8 11" id="KW-0326">Glycosidase</keyword>
<evidence type="ECO:0000256" key="1">
    <source>
        <dbReference type="ARBA" id="ARBA00004191"/>
    </source>
</evidence>
<dbReference type="Gene3D" id="3.20.20.80">
    <property type="entry name" value="Glycosidases"/>
    <property type="match status" value="2"/>
</dbReference>
<sequence length="570" mass="58091">MQPKIYLVSVAGLLASVDALPIDRHAGDVDIAKRAFFSNLLSGIEGLFSSSPATNKATTPQAAQAPAAAAPAAAISPTTTIVEYAQPTAAATQPPTTKGFFANLFSPKTTAPAPAPVAAATTNPAIQVFAPASTQPASTQPAVAAVAAAPVAAPTSSSVKFFDHLFDDLSGFFGLDGDSPSSTPSSSPQPQPQSSQPQPSSNLQAAPATSSYQQQSQAPQSSSDPAQGGNQGSSSASNSGASPTNDLGGKQGSGYGGTGGSGKASGSPDDVAAVSAGEVPGWYSVGDSSQSAVPTGATPGGQNAQYAQGSKGMSYSPYRKSGQCKSSQEVASDIKKLQGFDLIRLYSTDCSGIENVLASMGSSQQLFLGVWNLDTASVQGGLNDIANAVKTSNRGWSAVHTIAIGNERVNEGQATVGDISAALSTARDWLKANAPQYNGAVVSVDTLVAVKNNPGLCGLSDYIAVNCHPYWDGGVLPENSGPWLKQQAQELAGICNNNKQIMITETGWPTKGGNYGSAVPSVENQKTALQSIISTMGSDVLAFTMYNDYWKAGGTNGVEQYWGVFGDPDA</sequence>
<feature type="region of interest" description="Disordered" evidence="12">
    <location>
        <begin position="173"/>
        <end position="273"/>
    </location>
</feature>
<feature type="chain" id="PRO_5024941699" description="Glycoside hydrolase family 17 protein" evidence="13">
    <location>
        <begin position="20"/>
        <end position="570"/>
    </location>
</feature>
<evidence type="ECO:0000313" key="15">
    <source>
        <dbReference type="Proteomes" id="UP000449547"/>
    </source>
</evidence>
<feature type="signal peptide" evidence="13">
    <location>
        <begin position="1"/>
        <end position="19"/>
    </location>
</feature>
<feature type="compositionally biased region" description="Gly residues" evidence="12">
    <location>
        <begin position="249"/>
        <end position="263"/>
    </location>
</feature>
<evidence type="ECO:0000256" key="13">
    <source>
        <dbReference type="SAM" id="SignalP"/>
    </source>
</evidence>
<dbReference type="GO" id="GO:0009986">
    <property type="term" value="C:cell surface"/>
    <property type="evidence" value="ECO:0007669"/>
    <property type="project" value="TreeGrafter"/>
</dbReference>
<feature type="region of interest" description="Disordered" evidence="12">
    <location>
        <begin position="285"/>
        <end position="321"/>
    </location>
</feature>
<evidence type="ECO:0000256" key="4">
    <source>
        <dbReference type="ARBA" id="ARBA00022525"/>
    </source>
</evidence>
<name>A0A642UDU4_DIURU</name>
<evidence type="ECO:0000256" key="3">
    <source>
        <dbReference type="ARBA" id="ARBA00022512"/>
    </source>
</evidence>
<keyword evidence="9" id="KW-0961">Cell wall biogenesis/degradation</keyword>
<keyword evidence="15" id="KW-1185">Reference proteome</keyword>
<comment type="caution">
    <text evidence="14">The sequence shown here is derived from an EMBL/GenBank/DDBJ whole genome shotgun (WGS) entry which is preliminary data.</text>
</comment>
<evidence type="ECO:0008006" key="16">
    <source>
        <dbReference type="Google" id="ProtNLM"/>
    </source>
</evidence>
<dbReference type="Pfam" id="PF00332">
    <property type="entry name" value="Glyco_hydro_17"/>
    <property type="match status" value="1"/>
</dbReference>
<dbReference type="Proteomes" id="UP000449547">
    <property type="component" value="Unassembled WGS sequence"/>
</dbReference>
<reference evidence="14 15" key="1">
    <citation type="submission" date="2019-07" db="EMBL/GenBank/DDBJ databases">
        <title>Genome assembly of two rare yeast pathogens: Diutina rugosa and Trichomonascus ciferrii.</title>
        <authorList>
            <person name="Mixao V."/>
            <person name="Saus E."/>
            <person name="Hansen A."/>
            <person name="Lass-Flor C."/>
            <person name="Gabaldon T."/>
        </authorList>
    </citation>
    <scope>NUCLEOTIDE SEQUENCE [LARGE SCALE GENOMIC DNA]</scope>
    <source>
        <strain evidence="14 15">CBS 613</strain>
    </source>
</reference>
<protein>
    <recommendedName>
        <fullName evidence="16">Glycoside hydrolase family 17 protein</fullName>
    </recommendedName>
</protein>
<accession>A0A642UDU4</accession>
<evidence type="ECO:0000256" key="7">
    <source>
        <dbReference type="ARBA" id="ARBA00023180"/>
    </source>
</evidence>
<dbReference type="OrthoDB" id="941679at2759"/>
<dbReference type="GO" id="GO:0042973">
    <property type="term" value="F:glucan endo-1,3-beta-D-glucosidase activity"/>
    <property type="evidence" value="ECO:0007669"/>
    <property type="project" value="TreeGrafter"/>
</dbReference>
<dbReference type="AlphaFoldDB" id="A0A642UDU4"/>
<dbReference type="OMA" id="WADWEST"/>
<proteinExistence type="inferred from homology"/>
<dbReference type="GeneID" id="54783897"/>
<evidence type="ECO:0000256" key="2">
    <source>
        <dbReference type="ARBA" id="ARBA00008773"/>
    </source>
</evidence>
<dbReference type="GO" id="GO:0071555">
    <property type="term" value="P:cell wall organization"/>
    <property type="evidence" value="ECO:0007669"/>
    <property type="project" value="UniProtKB-KW"/>
</dbReference>
<dbReference type="EMBL" id="SWFT01000158">
    <property type="protein sequence ID" value="KAA8897269.1"/>
    <property type="molecule type" value="Genomic_DNA"/>
</dbReference>
<keyword evidence="4" id="KW-0964">Secreted</keyword>
<evidence type="ECO:0000256" key="12">
    <source>
        <dbReference type="SAM" id="MobiDB-lite"/>
    </source>
</evidence>
<evidence type="ECO:0000256" key="8">
    <source>
        <dbReference type="ARBA" id="ARBA00023295"/>
    </source>
</evidence>
<dbReference type="InterPro" id="IPR017853">
    <property type="entry name" value="GH"/>
</dbReference>
<keyword evidence="3" id="KW-0134">Cell wall</keyword>
<feature type="compositionally biased region" description="Polar residues" evidence="12">
    <location>
        <begin position="300"/>
        <end position="313"/>
    </location>
</feature>
<dbReference type="PANTHER" id="PTHR16631">
    <property type="entry name" value="GLUCAN 1,3-BETA-GLUCOSIDASE"/>
    <property type="match status" value="1"/>
</dbReference>
<evidence type="ECO:0000313" key="14">
    <source>
        <dbReference type="EMBL" id="KAA8897269.1"/>
    </source>
</evidence>